<evidence type="ECO:0000313" key="4">
    <source>
        <dbReference type="Proteomes" id="UP001177003"/>
    </source>
</evidence>
<dbReference type="InterPro" id="IPR004312">
    <property type="entry name" value="ATHILA_Orf1_C"/>
</dbReference>
<feature type="compositionally biased region" description="Basic residues" evidence="1">
    <location>
        <begin position="704"/>
        <end position="714"/>
    </location>
</feature>
<feature type="region of interest" description="Disordered" evidence="1">
    <location>
        <begin position="578"/>
        <end position="620"/>
    </location>
</feature>
<feature type="compositionally biased region" description="Low complexity" evidence="1">
    <location>
        <begin position="35"/>
        <end position="46"/>
    </location>
</feature>
<protein>
    <recommendedName>
        <fullName evidence="2">Arabidopsis retrotransposon Orf1 C-terminal domain-containing protein</fullName>
    </recommendedName>
</protein>
<evidence type="ECO:0000256" key="1">
    <source>
        <dbReference type="SAM" id="MobiDB-lite"/>
    </source>
</evidence>
<proteinExistence type="predicted"/>
<accession>A0AA35Y6N3</accession>
<feature type="region of interest" description="Disordered" evidence="1">
    <location>
        <begin position="23"/>
        <end position="129"/>
    </location>
</feature>
<feature type="compositionally biased region" description="Polar residues" evidence="1">
    <location>
        <begin position="769"/>
        <end position="783"/>
    </location>
</feature>
<feature type="compositionally biased region" description="Basic residues" evidence="1">
    <location>
        <begin position="260"/>
        <end position="275"/>
    </location>
</feature>
<dbReference type="Pfam" id="PF03078">
    <property type="entry name" value="ATHILA"/>
    <property type="match status" value="1"/>
</dbReference>
<feature type="compositionally biased region" description="Low complexity" evidence="1">
    <location>
        <begin position="57"/>
        <end position="86"/>
    </location>
</feature>
<dbReference type="Proteomes" id="UP001177003">
    <property type="component" value="Chromosome 0"/>
</dbReference>
<evidence type="ECO:0000313" key="3">
    <source>
        <dbReference type="EMBL" id="CAI9259818.1"/>
    </source>
</evidence>
<organism evidence="3 4">
    <name type="scientific">Lactuca saligna</name>
    <name type="common">Willowleaf lettuce</name>
    <dbReference type="NCBI Taxonomy" id="75948"/>
    <lineage>
        <taxon>Eukaryota</taxon>
        <taxon>Viridiplantae</taxon>
        <taxon>Streptophyta</taxon>
        <taxon>Embryophyta</taxon>
        <taxon>Tracheophyta</taxon>
        <taxon>Spermatophyta</taxon>
        <taxon>Magnoliopsida</taxon>
        <taxon>eudicotyledons</taxon>
        <taxon>Gunneridae</taxon>
        <taxon>Pentapetalae</taxon>
        <taxon>asterids</taxon>
        <taxon>campanulids</taxon>
        <taxon>Asterales</taxon>
        <taxon>Asteraceae</taxon>
        <taxon>Cichorioideae</taxon>
        <taxon>Cichorieae</taxon>
        <taxon>Lactucinae</taxon>
        <taxon>Lactuca</taxon>
    </lineage>
</organism>
<feature type="compositionally biased region" description="Pro residues" evidence="1">
    <location>
        <begin position="110"/>
        <end position="119"/>
    </location>
</feature>
<feature type="region of interest" description="Disordered" evidence="1">
    <location>
        <begin position="742"/>
        <end position="809"/>
    </location>
</feature>
<dbReference type="PANTHER" id="PTHR24216">
    <property type="entry name" value="PAXILLIN-RELATED"/>
    <property type="match status" value="1"/>
</dbReference>
<name>A0AA35Y6N3_LACSI</name>
<evidence type="ECO:0000259" key="2">
    <source>
        <dbReference type="Pfam" id="PF03078"/>
    </source>
</evidence>
<sequence length="1104" mass="123802">MPRSFRTGTPLPIDTEIEKTAKKLRKQAKLRKKQPGSGTSSSSTPPVINIWEDIPLSSVSTSETESLSLSSQPSSPNNTTSPSSPVHNILNTSPTETSPTSQAMADIPGGNPPPNPPPEQTLRQWSRQEVTQQPLCITYPAATNLELKSGLIHLLPTFRGLEKEDPHKYKAEELAKECGTNEEVLEILKFKDDKHVWIDGREVESPTTKAKFLPPVEQAQDSRATTPLGPIKQIHVKKESTQLVINSNKLSKKEETTSSKRPRQTKSSARRRKPRSPSPPSRSPSPPSRSPTPPADPSHFGVVCLGPVQQGKLESFLKRGHAIQKFTHVPTLKELHVYNQVKTLFRNIGWHGLLRVHELSYKVPTAEFLSSVYLDHGILYFRLMNQDYELSLDQINAILTQLHTYVSSAAKASSLIHPVIKVAHRIITSLVAPREERSTISALELKILYAMTHPENNLIPHYGRFLCHKLIRLSASRSGKIVCGGIVSMLAKSAHIRAPYPSPHQPLPGEPYLTTAILESMRLFRSAGDGTHHWTVGQNHDPKLLITPENKGILDFRNPIHMTDWQIIPYIFPHSYSTEVDEQSEKNKEEGDDDEEEEEPHHASPTGGGSSSHFAAPPPYHQQYMDEFQSIHTRLDTYQQDITSLTQNFSTFTTQYARDQERQRKHEEDFWAWTETPATILLLTSVLGTPLPIDTEIEKTAKKLRKQAKLRKKQPGSGTSSSSTPPVINIWEDIPLSSVSTSETESLSLSSQPSSPNNTTSPSSPVHNILNTSPTETSPTSQAMADIPGGNPPPNPPPEQTLRQWSRQEVTQQPLCITYPAATNLELKSGLIHLLPTFRGLEKEDPHKYKAEELAKECGTNEEVLEILKFKDDKHVWIDGREVESPTTKAKFLPPVEQAQDSRAKTPLGPIKKIHVKKESTQPVINSNKLSKKEEIQQGKLESFLKRGHAIQKFTHVPTLKELHVYNQVKTLFRNIGWHGLLRVHELSYKVPTAEFLSSVYLDHGILYFRLMNQDYELSLDQINAIVGAPTENTFCPTDPIQGYYDMTWWTQLTQLHTYVSSAAKASSLIHPVIKVAHRIITSLVPLERSEAPLARWNLKSFMQ</sequence>
<dbReference type="AlphaFoldDB" id="A0AA35Y6N3"/>
<keyword evidence="4" id="KW-1185">Reference proteome</keyword>
<feature type="compositionally biased region" description="Pro residues" evidence="1">
    <location>
        <begin position="790"/>
        <end position="799"/>
    </location>
</feature>
<feature type="domain" description="Arabidopsis retrotransposon Orf1 C-terminal" evidence="2">
    <location>
        <begin position="924"/>
        <end position="1083"/>
    </location>
</feature>
<feature type="compositionally biased region" description="Pro residues" evidence="1">
    <location>
        <begin position="276"/>
        <end position="296"/>
    </location>
</feature>
<feature type="region of interest" description="Disordered" evidence="1">
    <location>
        <begin position="704"/>
        <end position="729"/>
    </location>
</feature>
<feature type="compositionally biased region" description="Low complexity" evidence="1">
    <location>
        <begin position="742"/>
        <end position="766"/>
    </location>
</feature>
<feature type="compositionally biased region" description="Low complexity" evidence="1">
    <location>
        <begin position="715"/>
        <end position="726"/>
    </location>
</feature>
<feature type="region of interest" description="Disordered" evidence="1">
    <location>
        <begin position="204"/>
        <end position="301"/>
    </location>
</feature>
<feature type="compositionally biased region" description="Polar residues" evidence="1">
    <location>
        <begin position="89"/>
        <end position="103"/>
    </location>
</feature>
<gene>
    <name evidence="3" type="ORF">LSALG_LOCUS687</name>
</gene>
<dbReference type="EMBL" id="OX465086">
    <property type="protein sequence ID" value="CAI9259818.1"/>
    <property type="molecule type" value="Genomic_DNA"/>
</dbReference>
<reference evidence="3" key="1">
    <citation type="submission" date="2023-04" db="EMBL/GenBank/DDBJ databases">
        <authorList>
            <person name="Vijverberg K."/>
            <person name="Xiong W."/>
            <person name="Schranz E."/>
        </authorList>
    </citation>
    <scope>NUCLEOTIDE SEQUENCE</scope>
</reference>
<feature type="compositionally biased region" description="Basic residues" evidence="1">
    <location>
        <begin position="23"/>
        <end position="34"/>
    </location>
</feature>
<dbReference type="PANTHER" id="PTHR24216:SF65">
    <property type="entry name" value="PAXILLIN-LIKE PROTEIN 1"/>
    <property type="match status" value="1"/>
</dbReference>